<gene>
    <name evidence="2" type="ORF">EVOR1521_LOCUS14259</name>
</gene>
<feature type="non-terminal residue" evidence="2">
    <location>
        <position position="154"/>
    </location>
</feature>
<protein>
    <recommendedName>
        <fullName evidence="4">Peptidoglycan binding-like domain-containing protein</fullName>
    </recommendedName>
</protein>
<accession>A0AA36IJC3</accession>
<proteinExistence type="predicted"/>
<evidence type="ECO:0000313" key="3">
    <source>
        <dbReference type="Proteomes" id="UP001178507"/>
    </source>
</evidence>
<sequence length="154" mass="17377">PWIESHMRSHVSNFAEFFVLFLVHLHSALGQEWPNSFRGFANGRPGLLTGVGDSNFRYYYQLVAVDLLLIHHGFRQCEAFRWEDSMDGLQDAIEAFQRSSGLAADAQQLSASFWQQLVVPVKPGDSTAAALALRWLLRSTSKASRPPLWDDVEV</sequence>
<dbReference type="AlphaFoldDB" id="A0AA36IJC3"/>
<keyword evidence="3" id="KW-1185">Reference proteome</keyword>
<feature type="chain" id="PRO_5041283987" description="Peptidoglycan binding-like domain-containing protein" evidence="1">
    <location>
        <begin position="31"/>
        <end position="154"/>
    </location>
</feature>
<feature type="signal peptide" evidence="1">
    <location>
        <begin position="1"/>
        <end position="30"/>
    </location>
</feature>
<comment type="caution">
    <text evidence="2">The sequence shown here is derived from an EMBL/GenBank/DDBJ whole genome shotgun (WGS) entry which is preliminary data.</text>
</comment>
<reference evidence="2" key="1">
    <citation type="submission" date="2023-08" db="EMBL/GenBank/DDBJ databases">
        <authorList>
            <person name="Chen Y."/>
            <person name="Shah S."/>
            <person name="Dougan E. K."/>
            <person name="Thang M."/>
            <person name="Chan C."/>
        </authorList>
    </citation>
    <scope>NUCLEOTIDE SEQUENCE</scope>
</reference>
<evidence type="ECO:0000313" key="2">
    <source>
        <dbReference type="EMBL" id="CAJ1388370.1"/>
    </source>
</evidence>
<evidence type="ECO:0000256" key="1">
    <source>
        <dbReference type="SAM" id="SignalP"/>
    </source>
</evidence>
<evidence type="ECO:0008006" key="4">
    <source>
        <dbReference type="Google" id="ProtNLM"/>
    </source>
</evidence>
<keyword evidence="1" id="KW-0732">Signal</keyword>
<organism evidence="2 3">
    <name type="scientific">Effrenium voratum</name>
    <dbReference type="NCBI Taxonomy" id="2562239"/>
    <lineage>
        <taxon>Eukaryota</taxon>
        <taxon>Sar</taxon>
        <taxon>Alveolata</taxon>
        <taxon>Dinophyceae</taxon>
        <taxon>Suessiales</taxon>
        <taxon>Symbiodiniaceae</taxon>
        <taxon>Effrenium</taxon>
    </lineage>
</organism>
<dbReference type="EMBL" id="CAUJNA010001678">
    <property type="protein sequence ID" value="CAJ1388370.1"/>
    <property type="molecule type" value="Genomic_DNA"/>
</dbReference>
<feature type="non-terminal residue" evidence="2">
    <location>
        <position position="1"/>
    </location>
</feature>
<name>A0AA36IJC3_9DINO</name>
<dbReference type="Proteomes" id="UP001178507">
    <property type="component" value="Unassembled WGS sequence"/>
</dbReference>